<evidence type="ECO:0000313" key="3">
    <source>
        <dbReference type="Proteomes" id="UP000762676"/>
    </source>
</evidence>
<feature type="region of interest" description="Disordered" evidence="1">
    <location>
        <begin position="1"/>
        <end position="28"/>
    </location>
</feature>
<feature type="compositionally biased region" description="Basic and acidic residues" evidence="1">
    <location>
        <begin position="9"/>
        <end position="18"/>
    </location>
</feature>
<organism evidence="2 3">
    <name type="scientific">Elysia marginata</name>
    <dbReference type="NCBI Taxonomy" id="1093978"/>
    <lineage>
        <taxon>Eukaryota</taxon>
        <taxon>Metazoa</taxon>
        <taxon>Spiralia</taxon>
        <taxon>Lophotrochozoa</taxon>
        <taxon>Mollusca</taxon>
        <taxon>Gastropoda</taxon>
        <taxon>Heterobranchia</taxon>
        <taxon>Euthyneura</taxon>
        <taxon>Panpulmonata</taxon>
        <taxon>Sacoglossa</taxon>
        <taxon>Placobranchoidea</taxon>
        <taxon>Plakobranchidae</taxon>
        <taxon>Elysia</taxon>
    </lineage>
</organism>
<gene>
    <name evidence="2" type="ORF">ElyMa_000728100</name>
</gene>
<accession>A0AAV4GNV3</accession>
<dbReference type="EMBL" id="BMAT01001486">
    <property type="protein sequence ID" value="GFR86731.1"/>
    <property type="molecule type" value="Genomic_DNA"/>
</dbReference>
<evidence type="ECO:0000313" key="2">
    <source>
        <dbReference type="EMBL" id="GFR86731.1"/>
    </source>
</evidence>
<keyword evidence="3" id="KW-1185">Reference proteome</keyword>
<reference evidence="2 3" key="1">
    <citation type="journal article" date="2021" name="Elife">
        <title>Chloroplast acquisition without the gene transfer in kleptoplastic sea slugs, Plakobranchus ocellatus.</title>
        <authorList>
            <person name="Maeda T."/>
            <person name="Takahashi S."/>
            <person name="Yoshida T."/>
            <person name="Shimamura S."/>
            <person name="Takaki Y."/>
            <person name="Nagai Y."/>
            <person name="Toyoda A."/>
            <person name="Suzuki Y."/>
            <person name="Arimoto A."/>
            <person name="Ishii H."/>
            <person name="Satoh N."/>
            <person name="Nishiyama T."/>
            <person name="Hasebe M."/>
            <person name="Maruyama T."/>
            <person name="Minagawa J."/>
            <person name="Obokata J."/>
            <person name="Shigenobu S."/>
        </authorList>
    </citation>
    <scope>NUCLEOTIDE SEQUENCE [LARGE SCALE GENOMIC DNA]</scope>
</reference>
<evidence type="ECO:0000256" key="1">
    <source>
        <dbReference type="SAM" id="MobiDB-lite"/>
    </source>
</evidence>
<name>A0AAV4GNV3_9GAST</name>
<comment type="caution">
    <text evidence="2">The sequence shown here is derived from an EMBL/GenBank/DDBJ whole genome shotgun (WGS) entry which is preliminary data.</text>
</comment>
<dbReference type="AlphaFoldDB" id="A0AAV4GNV3"/>
<dbReference type="Proteomes" id="UP000762676">
    <property type="component" value="Unassembled WGS sequence"/>
</dbReference>
<protein>
    <submittedName>
        <fullName evidence="2">Uncharacterized protein</fullName>
    </submittedName>
</protein>
<sequence>MSEVFSSSEKTKTSRSRETVSMAEDCARDEKKGRGIRTLIIRRRSKIIRTIIFGEVKGENAGCGMDGRPEGVSAVWVEDLAG</sequence>
<proteinExistence type="predicted"/>